<dbReference type="SUPFAM" id="SSF88697">
    <property type="entry name" value="PUA domain-like"/>
    <property type="match status" value="1"/>
</dbReference>
<dbReference type="RefSeq" id="WP_066464908.1">
    <property type="nucleotide sequence ID" value="NZ_MATO01000038.1"/>
</dbReference>
<feature type="domain" description="ASCH" evidence="1">
    <location>
        <begin position="25"/>
        <end position="146"/>
    </location>
</feature>
<gene>
    <name evidence="2" type="ORF">A6K76_11955</name>
</gene>
<name>A0A1C0YT34_9BACL</name>
<evidence type="ECO:0000313" key="2">
    <source>
        <dbReference type="EMBL" id="OCS90311.1"/>
    </source>
</evidence>
<dbReference type="CDD" id="cd06553">
    <property type="entry name" value="ASCH_Ef3133_like"/>
    <property type="match status" value="1"/>
</dbReference>
<evidence type="ECO:0000259" key="1">
    <source>
        <dbReference type="SMART" id="SM01022"/>
    </source>
</evidence>
<dbReference type="Gene3D" id="3.10.400.10">
    <property type="entry name" value="Sulfate adenylyltransferase"/>
    <property type="match status" value="1"/>
</dbReference>
<dbReference type="AlphaFoldDB" id="A0A1C0YT34"/>
<comment type="caution">
    <text evidence="2">The sequence shown here is derived from an EMBL/GenBank/DDBJ whole genome shotgun (WGS) entry which is preliminary data.</text>
</comment>
<dbReference type="OrthoDB" id="9807542at2"/>
<dbReference type="EMBL" id="MATO01000038">
    <property type="protein sequence ID" value="OCS90311.1"/>
    <property type="molecule type" value="Genomic_DNA"/>
</dbReference>
<dbReference type="Pfam" id="PF04266">
    <property type="entry name" value="ASCH"/>
    <property type="match status" value="1"/>
</dbReference>
<proteinExistence type="predicted"/>
<organism evidence="2 3">
    <name type="scientific">Caryophanon latum</name>
    <dbReference type="NCBI Taxonomy" id="33977"/>
    <lineage>
        <taxon>Bacteria</taxon>
        <taxon>Bacillati</taxon>
        <taxon>Bacillota</taxon>
        <taxon>Bacilli</taxon>
        <taxon>Bacillales</taxon>
        <taxon>Caryophanaceae</taxon>
        <taxon>Caryophanon</taxon>
    </lineage>
</organism>
<dbReference type="Proteomes" id="UP000093482">
    <property type="component" value="Unassembled WGS sequence"/>
</dbReference>
<sequence>MNEAITQYWAQFLQQHPHAELYEAFSFAHTKELADELGSYVVNGTKTATRSAKVLYDKLGDPLPQVGMYSIVLNGDEQPIAIIETTEVTIVPMNEVSEAFAVAEGEGTYDDWWRGHVAYFSETLPQHGEAFSDDMLLVCERFQRVK</sequence>
<keyword evidence="3" id="KW-1185">Reference proteome</keyword>
<dbReference type="PANTHER" id="PTHR39203:SF1">
    <property type="entry name" value="CYTOPLASMIC PROTEIN"/>
    <property type="match status" value="1"/>
</dbReference>
<dbReference type="PANTHER" id="PTHR39203">
    <property type="entry name" value="CYTOPLASMIC PROTEIN-RELATED"/>
    <property type="match status" value="1"/>
</dbReference>
<dbReference type="InterPro" id="IPR009326">
    <property type="entry name" value="DUF984"/>
</dbReference>
<dbReference type="InterPro" id="IPR015947">
    <property type="entry name" value="PUA-like_sf"/>
</dbReference>
<reference evidence="2 3" key="1">
    <citation type="submission" date="2016-07" db="EMBL/GenBank/DDBJ databases">
        <title>Caryophanon latum genome sequencing.</title>
        <authorList>
            <person name="Verma A."/>
            <person name="Pal Y."/>
            <person name="Krishnamurthi S."/>
        </authorList>
    </citation>
    <scope>NUCLEOTIDE SEQUENCE [LARGE SCALE GENOMIC DNA]</scope>
    <source>
        <strain evidence="2 3">DSM 14151</strain>
    </source>
</reference>
<evidence type="ECO:0000313" key="3">
    <source>
        <dbReference type="Proteomes" id="UP000093482"/>
    </source>
</evidence>
<accession>A0A1C0YT34</accession>
<protein>
    <recommendedName>
        <fullName evidence="1">ASCH domain-containing protein</fullName>
    </recommendedName>
</protein>
<dbReference type="PIRSF" id="PIRSF021320">
    <property type="entry name" value="DUF984"/>
    <property type="match status" value="1"/>
</dbReference>
<dbReference type="InterPro" id="IPR007374">
    <property type="entry name" value="ASCH_domain"/>
</dbReference>
<dbReference type="SMART" id="SM01022">
    <property type="entry name" value="ASCH"/>
    <property type="match status" value="1"/>
</dbReference>